<sequence length="580" mass="63551">MIRNLCFSTAVLLLALLASCNKDDVITDGGPKPVITLDNPDGIYPVKVGKSVTIAPTVENAEGAVYAWILDDEPAGSGPTFTFEAREAGIYFLVFRVETPNGKAEEELRIEVNRLLPPEISFPVGDDRVMEVEAGRETVIAPTIANGDGATFEWTLDGEKAGTDATYTFKQSDLRDYQLTLRAENEDGEDEASVTVRVVERFTVTAVFPAPSLRFGKADTRNVSRDRTLYLRPVLEHFHNPTFEWTVDGKPVAAEGDGAVYGFKSAAKGDYTVAVKITDDDGQTATASVAVTCCDDEMSHKRTGGTGRFSDKVYEYTPAPGQFINEGGFKDITSAEAAASKAQELLRQNAEEKKNYYVSLGAWGGYIVVGFDHSIENKGGDDFSITGNQFAQSSEPGIVWVMQDTNGNGLPDDEWYELKGSEYGKPETLTSYAMTYYRPKSAGTDIQWKDNRGNAGKVERNSSHTQESYYPGWIDAEKYTLYGTRLAANTTRHPITGDYFNRPYDWGYADNAGNDQATGEISDGDQRKNYFRISNAVNADGSAANLKYIDFIKVQTGISQNSGALGEVSTEVFAFEDENL</sequence>
<feature type="domain" description="Bacteroidetes PKD-like" evidence="2">
    <location>
        <begin position="117"/>
        <end position="185"/>
    </location>
</feature>
<dbReference type="InterPro" id="IPR041696">
    <property type="entry name" value="PKD_3"/>
</dbReference>
<dbReference type="Pfam" id="PF16820">
    <property type="entry name" value="PKD_3"/>
    <property type="match status" value="2"/>
</dbReference>
<gene>
    <name evidence="3" type="ORF">WMO46_06760</name>
</gene>
<dbReference type="InterPro" id="IPR013783">
    <property type="entry name" value="Ig-like_fold"/>
</dbReference>
<name>A0ABV1GX58_9BACT</name>
<organism evidence="3 4">
    <name type="scientific">Alistipes intestinihominis</name>
    <dbReference type="NCBI Taxonomy" id="3133172"/>
    <lineage>
        <taxon>Bacteria</taxon>
        <taxon>Pseudomonadati</taxon>
        <taxon>Bacteroidota</taxon>
        <taxon>Bacteroidia</taxon>
        <taxon>Bacteroidales</taxon>
        <taxon>Rikenellaceae</taxon>
        <taxon>Alistipes</taxon>
    </lineage>
</organism>
<dbReference type="Proteomes" id="UP001460202">
    <property type="component" value="Unassembled WGS sequence"/>
</dbReference>
<dbReference type="Gene3D" id="2.60.40.10">
    <property type="entry name" value="Immunoglobulins"/>
    <property type="match status" value="1"/>
</dbReference>
<reference evidence="3 4" key="1">
    <citation type="submission" date="2024-03" db="EMBL/GenBank/DDBJ databases">
        <title>Human intestinal bacterial collection.</title>
        <authorList>
            <person name="Pauvert C."/>
            <person name="Hitch T.C.A."/>
            <person name="Clavel T."/>
        </authorList>
    </citation>
    <scope>NUCLEOTIDE SEQUENCE [LARGE SCALE GENOMIC DNA]</scope>
    <source>
        <strain evidence="3 4">CLA-KB-H122</strain>
    </source>
</reference>
<evidence type="ECO:0000256" key="1">
    <source>
        <dbReference type="SAM" id="SignalP"/>
    </source>
</evidence>
<dbReference type="PROSITE" id="PS51257">
    <property type="entry name" value="PROKAR_LIPOPROTEIN"/>
    <property type="match status" value="1"/>
</dbReference>
<comment type="caution">
    <text evidence="3">The sequence shown here is derived from an EMBL/GenBank/DDBJ whole genome shotgun (WGS) entry which is preliminary data.</text>
</comment>
<dbReference type="RefSeq" id="WP_349094048.1">
    <property type="nucleotide sequence ID" value="NZ_JBBMFL010000006.1"/>
</dbReference>
<proteinExistence type="predicted"/>
<dbReference type="EMBL" id="JBBMFL010000006">
    <property type="protein sequence ID" value="MEQ2544647.1"/>
    <property type="molecule type" value="Genomic_DNA"/>
</dbReference>
<feature type="domain" description="Bacteroidetes PKD-like" evidence="2">
    <location>
        <begin position="33"/>
        <end position="99"/>
    </location>
</feature>
<protein>
    <submittedName>
        <fullName evidence="3">PKD-like domain-containing protein</fullName>
    </submittedName>
</protein>
<feature type="chain" id="PRO_5045216903" evidence="1">
    <location>
        <begin position="23"/>
        <end position="580"/>
    </location>
</feature>
<feature type="signal peptide" evidence="1">
    <location>
        <begin position="1"/>
        <end position="22"/>
    </location>
</feature>
<evidence type="ECO:0000259" key="2">
    <source>
        <dbReference type="Pfam" id="PF16820"/>
    </source>
</evidence>
<keyword evidence="1" id="KW-0732">Signal</keyword>
<accession>A0ABV1GX58</accession>
<evidence type="ECO:0000313" key="3">
    <source>
        <dbReference type="EMBL" id="MEQ2544647.1"/>
    </source>
</evidence>
<keyword evidence="4" id="KW-1185">Reference proteome</keyword>
<evidence type="ECO:0000313" key="4">
    <source>
        <dbReference type="Proteomes" id="UP001460202"/>
    </source>
</evidence>